<accession>A0A5B9QXY0</accession>
<feature type="transmembrane region" description="Helical" evidence="3">
    <location>
        <begin position="16"/>
        <end position="35"/>
    </location>
</feature>
<evidence type="ECO:0000256" key="1">
    <source>
        <dbReference type="SAM" id="Coils"/>
    </source>
</evidence>
<feature type="region of interest" description="Disordered" evidence="2">
    <location>
        <begin position="207"/>
        <end position="233"/>
    </location>
</feature>
<feature type="compositionally biased region" description="Low complexity" evidence="2">
    <location>
        <begin position="466"/>
        <end position="475"/>
    </location>
</feature>
<keyword evidence="3" id="KW-0812">Transmembrane</keyword>
<dbReference type="EMBL" id="CP042914">
    <property type="protein sequence ID" value="QEG42670.1"/>
    <property type="molecule type" value="Genomic_DNA"/>
</dbReference>
<evidence type="ECO:0000313" key="4">
    <source>
        <dbReference type="EMBL" id="QEG42670.1"/>
    </source>
</evidence>
<keyword evidence="1" id="KW-0175">Coiled coil</keyword>
<protein>
    <submittedName>
        <fullName evidence="4">Uncharacterized protein</fullName>
    </submittedName>
</protein>
<gene>
    <name evidence="4" type="ORF">UC8_47120</name>
</gene>
<name>A0A5B9QXY0_9BACT</name>
<dbReference type="AlphaFoldDB" id="A0A5B9QXY0"/>
<keyword evidence="3" id="KW-0472">Membrane</keyword>
<keyword evidence="3" id="KW-1133">Transmembrane helix</keyword>
<feature type="region of interest" description="Disordered" evidence="2">
    <location>
        <begin position="444"/>
        <end position="475"/>
    </location>
</feature>
<evidence type="ECO:0000256" key="3">
    <source>
        <dbReference type="SAM" id="Phobius"/>
    </source>
</evidence>
<organism evidence="4 5">
    <name type="scientific">Roseimaritima ulvae</name>
    <dbReference type="NCBI Taxonomy" id="980254"/>
    <lineage>
        <taxon>Bacteria</taxon>
        <taxon>Pseudomonadati</taxon>
        <taxon>Planctomycetota</taxon>
        <taxon>Planctomycetia</taxon>
        <taxon>Pirellulales</taxon>
        <taxon>Pirellulaceae</taxon>
        <taxon>Roseimaritima</taxon>
    </lineage>
</organism>
<dbReference type="OrthoDB" id="242614at2"/>
<feature type="compositionally biased region" description="Acidic residues" evidence="2">
    <location>
        <begin position="452"/>
        <end position="465"/>
    </location>
</feature>
<dbReference type="KEGG" id="rul:UC8_47120"/>
<feature type="coiled-coil region" evidence="1">
    <location>
        <begin position="155"/>
        <end position="182"/>
    </location>
</feature>
<feature type="region of interest" description="Disordered" evidence="2">
    <location>
        <begin position="263"/>
        <end position="292"/>
    </location>
</feature>
<evidence type="ECO:0000313" key="5">
    <source>
        <dbReference type="Proteomes" id="UP000325286"/>
    </source>
</evidence>
<feature type="coiled-coil region" evidence="1">
    <location>
        <begin position="369"/>
        <end position="439"/>
    </location>
</feature>
<sequence length="475" mass="53054">MNATDSQLAAIRRWRSWWLAVPLVPLSVFAAVVGYDQLQAQQQRPTQGRGFALTQDPGVRNQPAATIPPAFPQPTDRQHAFPQSDFGSASDAFAPTPNFRPSHDQRRPAPAAGAQAGFATNPFDPARQLADELRQLDPQSDGYDAKRAELEEAVAKQFDDRHQQQKLQLSEAQQRLMQLQMDWKNREAAKDQIVARRINELLGEPDPLRWDTEPTNALSRIPGMPYTRSGNAPQGINAPPARYIPESVQADDIHYYATPVPYPDSTARRGLQEAPDSRTAGPVTSPPTDRPVPAPPLQTLLAMGQEANRVAGELARCIQEINAKQDELRRLPRLYRPDIVAEAKPRLVAEITARRQQQKLLELQLEQLAVQTKLKLQHAKQTLEAAEKRLQVAREPLDDTNPTSLRQQQRDIAEAETKRLDAQQQLTFVEQQVDHLKRLRDTVGKVNQQEMAEPEDTEDEAEAGEAGDAAEAVAY</sequence>
<keyword evidence="5" id="KW-1185">Reference proteome</keyword>
<feature type="compositionally biased region" description="Low complexity" evidence="2">
    <location>
        <begin position="108"/>
        <end position="117"/>
    </location>
</feature>
<dbReference type="RefSeq" id="WP_148080492.1">
    <property type="nucleotide sequence ID" value="NZ_CP042914.1"/>
</dbReference>
<dbReference type="Proteomes" id="UP000325286">
    <property type="component" value="Chromosome"/>
</dbReference>
<proteinExistence type="predicted"/>
<evidence type="ECO:0000256" key="2">
    <source>
        <dbReference type="SAM" id="MobiDB-lite"/>
    </source>
</evidence>
<feature type="region of interest" description="Disordered" evidence="2">
    <location>
        <begin position="41"/>
        <end position="122"/>
    </location>
</feature>
<reference evidence="4 5" key="1">
    <citation type="submission" date="2019-08" db="EMBL/GenBank/DDBJ databases">
        <title>Deep-cultivation of Planctomycetes and their phenomic and genomic characterization uncovers novel biology.</title>
        <authorList>
            <person name="Wiegand S."/>
            <person name="Jogler M."/>
            <person name="Boedeker C."/>
            <person name="Pinto D."/>
            <person name="Vollmers J."/>
            <person name="Rivas-Marin E."/>
            <person name="Kohn T."/>
            <person name="Peeters S.H."/>
            <person name="Heuer A."/>
            <person name="Rast P."/>
            <person name="Oberbeckmann S."/>
            <person name="Bunk B."/>
            <person name="Jeske O."/>
            <person name="Meyerdierks A."/>
            <person name="Storesund J.E."/>
            <person name="Kallscheuer N."/>
            <person name="Luecker S."/>
            <person name="Lage O.M."/>
            <person name="Pohl T."/>
            <person name="Merkel B.J."/>
            <person name="Hornburger P."/>
            <person name="Mueller R.-W."/>
            <person name="Bruemmer F."/>
            <person name="Labrenz M."/>
            <person name="Spormann A.M."/>
            <person name="Op den Camp H."/>
            <person name="Overmann J."/>
            <person name="Amann R."/>
            <person name="Jetten M.S.M."/>
            <person name="Mascher T."/>
            <person name="Medema M.H."/>
            <person name="Devos D.P."/>
            <person name="Kaster A.-K."/>
            <person name="Ovreas L."/>
            <person name="Rohde M."/>
            <person name="Galperin M.Y."/>
            <person name="Jogler C."/>
        </authorList>
    </citation>
    <scope>NUCLEOTIDE SEQUENCE [LARGE SCALE GENOMIC DNA]</scope>
    <source>
        <strain evidence="4 5">UC8</strain>
    </source>
</reference>